<comment type="caution">
    <text evidence="2">The sequence shown here is derived from an EMBL/GenBank/DDBJ whole genome shotgun (WGS) entry which is preliminary data.</text>
</comment>
<reference evidence="2" key="1">
    <citation type="submission" date="2021-07" db="EMBL/GenBank/DDBJ databases">
        <authorList>
            <person name="Catto M.A."/>
            <person name="Jacobson A."/>
            <person name="Kennedy G."/>
            <person name="Labadie P."/>
            <person name="Hunt B.G."/>
            <person name="Srinivasan R."/>
        </authorList>
    </citation>
    <scope>NUCLEOTIDE SEQUENCE</scope>
    <source>
        <strain evidence="2">PL_HMW_Pooled</strain>
        <tissue evidence="2">Head</tissue>
    </source>
</reference>
<organism evidence="2 3">
    <name type="scientific">Frankliniella fusca</name>
    <dbReference type="NCBI Taxonomy" id="407009"/>
    <lineage>
        <taxon>Eukaryota</taxon>
        <taxon>Metazoa</taxon>
        <taxon>Ecdysozoa</taxon>
        <taxon>Arthropoda</taxon>
        <taxon>Hexapoda</taxon>
        <taxon>Insecta</taxon>
        <taxon>Pterygota</taxon>
        <taxon>Neoptera</taxon>
        <taxon>Paraneoptera</taxon>
        <taxon>Thysanoptera</taxon>
        <taxon>Terebrantia</taxon>
        <taxon>Thripoidea</taxon>
        <taxon>Thripidae</taxon>
        <taxon>Frankliniella</taxon>
    </lineage>
</organism>
<evidence type="ECO:0000256" key="1">
    <source>
        <dbReference type="SAM" id="MobiDB-lite"/>
    </source>
</evidence>
<reference evidence="2" key="2">
    <citation type="journal article" date="2023" name="BMC Genomics">
        <title>Pest status, molecular evolution, and epigenetic factors derived from the genome assembly of Frankliniella fusca, a thysanopteran phytovirus vector.</title>
        <authorList>
            <person name="Catto M.A."/>
            <person name="Labadie P.E."/>
            <person name="Jacobson A.L."/>
            <person name="Kennedy G.G."/>
            <person name="Srinivasan R."/>
            <person name="Hunt B.G."/>
        </authorList>
    </citation>
    <scope>NUCLEOTIDE SEQUENCE</scope>
    <source>
        <strain evidence="2">PL_HMW_Pooled</strain>
    </source>
</reference>
<accession>A0AAE1IZ19</accession>
<feature type="region of interest" description="Disordered" evidence="1">
    <location>
        <begin position="65"/>
        <end position="90"/>
    </location>
</feature>
<dbReference type="Proteomes" id="UP001219518">
    <property type="component" value="Unassembled WGS sequence"/>
</dbReference>
<name>A0AAE1IZ19_9NEOP</name>
<gene>
    <name evidence="2" type="ORF">KUF71_017964</name>
</gene>
<evidence type="ECO:0000313" key="3">
    <source>
        <dbReference type="Proteomes" id="UP001219518"/>
    </source>
</evidence>
<dbReference type="GO" id="GO:0019083">
    <property type="term" value="P:viral transcription"/>
    <property type="evidence" value="ECO:0007669"/>
    <property type="project" value="UniProtKB-KW"/>
</dbReference>
<dbReference type="AlphaFoldDB" id="A0AAE1IZ19"/>
<feature type="compositionally biased region" description="Gly residues" evidence="1">
    <location>
        <begin position="65"/>
        <end position="78"/>
    </location>
</feature>
<evidence type="ECO:0000313" key="2">
    <source>
        <dbReference type="EMBL" id="KAK3933376.1"/>
    </source>
</evidence>
<keyword evidence="3" id="KW-1185">Reference proteome</keyword>
<protein>
    <submittedName>
        <fullName evidence="2">Major viral transcription factor ICP4-like protein</fullName>
    </submittedName>
</protein>
<keyword evidence="2" id="KW-1195">Viral transcription</keyword>
<proteinExistence type="predicted"/>
<dbReference type="EMBL" id="JAHWGI010001444">
    <property type="protein sequence ID" value="KAK3933376.1"/>
    <property type="molecule type" value="Genomic_DNA"/>
</dbReference>
<feature type="region of interest" description="Disordered" evidence="1">
    <location>
        <begin position="120"/>
        <end position="148"/>
    </location>
</feature>
<sequence length="148" mass="15944">MMRTILEEEIDEDFPFAIPLFGDNKEAVGLAEEEGLDACQDRGQLGEQEDALLGGVGVRLVVGDAGGGGGGADAGGQGDEAEGEDLCRQELGPEHLSLQALWHPNMWFNPHGHGHLLGAIQVPERRRKRQGKKSKDPGRKGERRRGKG</sequence>